<keyword evidence="9" id="KW-1185">Reference proteome</keyword>
<dbReference type="FunFam" id="2.20.25.80:FF:000002">
    <property type="entry name" value="probable WRKY transcription factor 31"/>
    <property type="match status" value="1"/>
</dbReference>
<dbReference type="SMART" id="SM00774">
    <property type="entry name" value="WRKY"/>
    <property type="match status" value="1"/>
</dbReference>
<dbReference type="Gene3D" id="2.20.25.80">
    <property type="entry name" value="WRKY domain"/>
    <property type="match status" value="1"/>
</dbReference>
<sequence>MDTIGGAATVPRSIRHEDCFSDQKTNMKVGIRGELLQDHGVKPSSSNNEDSSNNKEENVHKSAKAEMGELREENERLKKMLQQVEKDYQSLKLRFFDIVRRETSKKYEYSFPSSDETEEPELVSLCLGRIPSKPKKDDNASNSSKSSRDNEDLKAGLTLGLDSKFQMSTELVSNPSRDNGLEDVAEEDEAGDTRLPLKILKRNIDDEVAQQTNVKTARICVRARCETPTMNDGCQWRKYGQKIAKGNPCPRAYYRCTVAPACPVRKQVQRSAEDMSILITTYEGTHNHPLPVSATSMASTTSAAASMLLSGSSASQPGVGFHVSATQLNGLSFSLHDSSRTKQFYLANSPSSPLLPTITLDLTTPPSTSSTTTPFNRFSSSFTSTSTFPSTSLNFSSTAVLSNGYQNSYGTTLSNLGSSLGLGKQHQEQVMYQPYMENNHHQQAASQQALTESLTKAITSDPSFKTVIAAAISSMMAGNGSASASSS</sequence>
<evidence type="ECO:0000256" key="2">
    <source>
        <dbReference type="ARBA" id="ARBA00023015"/>
    </source>
</evidence>
<feature type="compositionally biased region" description="Basic and acidic residues" evidence="6">
    <location>
        <begin position="52"/>
        <end position="67"/>
    </location>
</feature>
<dbReference type="Proteomes" id="UP000467840">
    <property type="component" value="Chromosome 15"/>
</dbReference>
<organism evidence="8 9">
    <name type="scientific">Hevea brasiliensis</name>
    <name type="common">Para rubber tree</name>
    <name type="synonym">Siphonia brasiliensis</name>
    <dbReference type="NCBI Taxonomy" id="3981"/>
    <lineage>
        <taxon>Eukaryota</taxon>
        <taxon>Viridiplantae</taxon>
        <taxon>Streptophyta</taxon>
        <taxon>Embryophyta</taxon>
        <taxon>Tracheophyta</taxon>
        <taxon>Spermatophyta</taxon>
        <taxon>Magnoliopsida</taxon>
        <taxon>eudicotyledons</taxon>
        <taxon>Gunneridae</taxon>
        <taxon>Pentapetalae</taxon>
        <taxon>rosids</taxon>
        <taxon>fabids</taxon>
        <taxon>Malpighiales</taxon>
        <taxon>Euphorbiaceae</taxon>
        <taxon>Crotonoideae</taxon>
        <taxon>Micrandreae</taxon>
        <taxon>Hevea</taxon>
    </lineage>
</organism>
<accession>A0A6A6MVM0</accession>
<feature type="domain" description="WRKY" evidence="7">
    <location>
        <begin position="225"/>
        <end position="291"/>
    </location>
</feature>
<keyword evidence="2" id="KW-0805">Transcription regulation</keyword>
<feature type="region of interest" description="Disordered" evidence="6">
    <location>
        <begin position="128"/>
        <end position="153"/>
    </location>
</feature>
<gene>
    <name evidence="8" type="ORF">GH714_041584</name>
</gene>
<dbReference type="InterPro" id="IPR036576">
    <property type="entry name" value="WRKY_dom_sf"/>
</dbReference>
<dbReference type="Pfam" id="PF03106">
    <property type="entry name" value="WRKY"/>
    <property type="match status" value="1"/>
</dbReference>
<dbReference type="EMBL" id="JAAGAX010000005">
    <property type="protein sequence ID" value="KAF2316243.1"/>
    <property type="molecule type" value="Genomic_DNA"/>
</dbReference>
<evidence type="ECO:0000256" key="6">
    <source>
        <dbReference type="SAM" id="MobiDB-lite"/>
    </source>
</evidence>
<reference evidence="8 9" key="1">
    <citation type="journal article" date="2020" name="Mol. Plant">
        <title>The Chromosome-Based Rubber Tree Genome Provides New Insights into Spurge Genome Evolution and Rubber Biosynthesis.</title>
        <authorList>
            <person name="Liu J."/>
            <person name="Shi C."/>
            <person name="Shi C.C."/>
            <person name="Li W."/>
            <person name="Zhang Q.J."/>
            <person name="Zhang Y."/>
            <person name="Li K."/>
            <person name="Lu H.F."/>
            <person name="Shi C."/>
            <person name="Zhu S.T."/>
            <person name="Xiao Z.Y."/>
            <person name="Nan H."/>
            <person name="Yue Y."/>
            <person name="Zhu X.G."/>
            <person name="Wu Y."/>
            <person name="Hong X.N."/>
            <person name="Fan G.Y."/>
            <person name="Tong Y."/>
            <person name="Zhang D."/>
            <person name="Mao C.L."/>
            <person name="Liu Y.L."/>
            <person name="Hao S.J."/>
            <person name="Liu W.Q."/>
            <person name="Lv M.Q."/>
            <person name="Zhang H.B."/>
            <person name="Liu Y."/>
            <person name="Hu-Tang G.R."/>
            <person name="Wang J.P."/>
            <person name="Wang J.H."/>
            <person name="Sun Y.H."/>
            <person name="Ni S.B."/>
            <person name="Chen W.B."/>
            <person name="Zhang X.C."/>
            <person name="Jiao Y.N."/>
            <person name="Eichler E.E."/>
            <person name="Li G.H."/>
            <person name="Liu X."/>
            <person name="Gao L.Z."/>
        </authorList>
    </citation>
    <scope>NUCLEOTIDE SEQUENCE [LARGE SCALE GENOMIC DNA]</scope>
    <source>
        <strain evidence="9">cv. GT1</strain>
        <tissue evidence="8">Leaf</tissue>
    </source>
</reference>
<proteinExistence type="predicted"/>
<evidence type="ECO:0000256" key="3">
    <source>
        <dbReference type="ARBA" id="ARBA00023125"/>
    </source>
</evidence>
<dbReference type="AlphaFoldDB" id="A0A6A6MVM0"/>
<keyword evidence="4" id="KW-0804">Transcription</keyword>
<dbReference type="InterPro" id="IPR003657">
    <property type="entry name" value="WRKY_dom"/>
</dbReference>
<dbReference type="SUPFAM" id="SSF118290">
    <property type="entry name" value="WRKY DNA-binding domain"/>
    <property type="match status" value="1"/>
</dbReference>
<dbReference type="GO" id="GO:0003700">
    <property type="term" value="F:DNA-binding transcription factor activity"/>
    <property type="evidence" value="ECO:0007669"/>
    <property type="project" value="InterPro"/>
</dbReference>
<dbReference type="PANTHER" id="PTHR31429">
    <property type="entry name" value="WRKY TRANSCRIPTION FACTOR 36-RELATED"/>
    <property type="match status" value="1"/>
</dbReference>
<dbReference type="PANTHER" id="PTHR31429:SF24">
    <property type="entry name" value="WRKY TRANSCRIPTION FACTOR 72-RELATED"/>
    <property type="match status" value="1"/>
</dbReference>
<comment type="caution">
    <text evidence="8">The sequence shown here is derived from an EMBL/GenBank/DDBJ whole genome shotgun (WGS) entry which is preliminary data.</text>
</comment>
<comment type="subcellular location">
    <subcellularLocation>
        <location evidence="1">Nucleus</location>
    </subcellularLocation>
</comment>
<evidence type="ECO:0000256" key="5">
    <source>
        <dbReference type="ARBA" id="ARBA00023242"/>
    </source>
</evidence>
<protein>
    <recommendedName>
        <fullName evidence="7">WRKY domain-containing protein</fullName>
    </recommendedName>
</protein>
<dbReference type="GO" id="GO:0005634">
    <property type="term" value="C:nucleus"/>
    <property type="evidence" value="ECO:0007669"/>
    <property type="project" value="UniProtKB-SubCell"/>
</dbReference>
<keyword evidence="3" id="KW-0238">DNA-binding</keyword>
<evidence type="ECO:0000313" key="8">
    <source>
        <dbReference type="EMBL" id="KAF2316243.1"/>
    </source>
</evidence>
<dbReference type="InterPro" id="IPR044810">
    <property type="entry name" value="WRKY_plant"/>
</dbReference>
<evidence type="ECO:0000256" key="4">
    <source>
        <dbReference type="ARBA" id="ARBA00023163"/>
    </source>
</evidence>
<evidence type="ECO:0000259" key="7">
    <source>
        <dbReference type="PROSITE" id="PS50811"/>
    </source>
</evidence>
<evidence type="ECO:0000256" key="1">
    <source>
        <dbReference type="ARBA" id="ARBA00004123"/>
    </source>
</evidence>
<keyword evidence="5" id="KW-0539">Nucleus</keyword>
<evidence type="ECO:0000313" key="9">
    <source>
        <dbReference type="Proteomes" id="UP000467840"/>
    </source>
</evidence>
<name>A0A6A6MVM0_HEVBR</name>
<dbReference type="GO" id="GO:0043565">
    <property type="term" value="F:sequence-specific DNA binding"/>
    <property type="evidence" value="ECO:0007669"/>
    <property type="project" value="InterPro"/>
</dbReference>
<feature type="region of interest" description="Disordered" evidence="6">
    <location>
        <begin position="1"/>
        <end position="67"/>
    </location>
</feature>
<dbReference type="PROSITE" id="PS50811">
    <property type="entry name" value="WRKY"/>
    <property type="match status" value="1"/>
</dbReference>